<evidence type="ECO:0000256" key="3">
    <source>
        <dbReference type="ARBA" id="ARBA00023172"/>
    </source>
</evidence>
<dbReference type="GO" id="GO:0003677">
    <property type="term" value="F:DNA binding"/>
    <property type="evidence" value="ECO:0007669"/>
    <property type="project" value="InterPro"/>
</dbReference>
<accession>A0A7W6MPS3</accession>
<evidence type="ECO:0000256" key="1">
    <source>
        <dbReference type="ARBA" id="ARBA00008857"/>
    </source>
</evidence>
<dbReference type="Proteomes" id="UP000588647">
    <property type="component" value="Unassembled WGS sequence"/>
</dbReference>
<evidence type="ECO:0000313" key="5">
    <source>
        <dbReference type="EMBL" id="MBB4003167.1"/>
    </source>
</evidence>
<dbReference type="InterPro" id="IPR002104">
    <property type="entry name" value="Integrase_catalytic"/>
</dbReference>
<keyword evidence="6" id="KW-1185">Reference proteome</keyword>
<evidence type="ECO:0000313" key="6">
    <source>
        <dbReference type="Proteomes" id="UP000588647"/>
    </source>
</evidence>
<dbReference type="AlphaFoldDB" id="A0A7W6MPS3"/>
<dbReference type="InterPro" id="IPR011010">
    <property type="entry name" value="DNA_brk_join_enz"/>
</dbReference>
<dbReference type="GO" id="GO:0015074">
    <property type="term" value="P:DNA integration"/>
    <property type="evidence" value="ECO:0007669"/>
    <property type="project" value="UniProtKB-KW"/>
</dbReference>
<dbReference type="Pfam" id="PF00589">
    <property type="entry name" value="Phage_integrase"/>
    <property type="match status" value="1"/>
</dbReference>
<dbReference type="PROSITE" id="PS51898">
    <property type="entry name" value="TYR_RECOMBINASE"/>
    <property type="match status" value="1"/>
</dbReference>
<dbReference type="PANTHER" id="PTHR30629:SF2">
    <property type="entry name" value="PROPHAGE INTEGRASE INTS-RELATED"/>
    <property type="match status" value="1"/>
</dbReference>
<dbReference type="RefSeq" id="WP_246367814.1">
    <property type="nucleotide sequence ID" value="NZ_JAAAMM010000002.1"/>
</dbReference>
<keyword evidence="2" id="KW-0229">DNA integration</keyword>
<keyword evidence="3" id="KW-0233">DNA recombination</keyword>
<dbReference type="Gene3D" id="1.10.443.10">
    <property type="entry name" value="Intergrase catalytic core"/>
    <property type="match status" value="1"/>
</dbReference>
<reference evidence="5 6" key="1">
    <citation type="submission" date="2020-08" db="EMBL/GenBank/DDBJ databases">
        <title>Genomic Encyclopedia of Type Strains, Phase IV (KMG-IV): sequencing the most valuable type-strain genomes for metagenomic binning, comparative biology and taxonomic classification.</title>
        <authorList>
            <person name="Goeker M."/>
        </authorList>
    </citation>
    <scope>NUCLEOTIDE SEQUENCE [LARGE SCALE GENOMIC DNA]</scope>
    <source>
        <strain evidence="5 6">DSM 103570</strain>
    </source>
</reference>
<dbReference type="InterPro" id="IPR050808">
    <property type="entry name" value="Phage_Integrase"/>
</dbReference>
<dbReference type="InterPro" id="IPR013762">
    <property type="entry name" value="Integrase-like_cat_sf"/>
</dbReference>
<dbReference type="EMBL" id="JACIEM010000002">
    <property type="protein sequence ID" value="MBB4003167.1"/>
    <property type="molecule type" value="Genomic_DNA"/>
</dbReference>
<sequence length="221" mass="24408">MREGENPDHWKGNLDHLLAKPVKLARGHHAAMPYVEVPAFLNRLREQAGTGARALEIAILTACRSGEVLGAEWSEIDMDARLWTIPAKRMKAGKQHVVPLTAPAVDILSALRGDGAGVFMFAGAKPEKPLSNMAMMMVLRRMKIDVTPHGFRSSFRDFAGNETSFAREIAEEALAHAVGDAVERAYRRGAAIERRRKLMDAWASYLDARKGEKVVSIHSRA</sequence>
<organism evidence="5 6">
    <name type="scientific">Aurantimonas endophytica</name>
    <dbReference type="NCBI Taxonomy" id="1522175"/>
    <lineage>
        <taxon>Bacteria</taxon>
        <taxon>Pseudomonadati</taxon>
        <taxon>Pseudomonadota</taxon>
        <taxon>Alphaproteobacteria</taxon>
        <taxon>Hyphomicrobiales</taxon>
        <taxon>Aurantimonadaceae</taxon>
        <taxon>Aurantimonas</taxon>
    </lineage>
</organism>
<dbReference type="SUPFAM" id="SSF56349">
    <property type="entry name" value="DNA breaking-rejoining enzymes"/>
    <property type="match status" value="1"/>
</dbReference>
<dbReference type="PANTHER" id="PTHR30629">
    <property type="entry name" value="PROPHAGE INTEGRASE"/>
    <property type="match status" value="1"/>
</dbReference>
<protein>
    <submittedName>
        <fullName evidence="5">Integrase</fullName>
    </submittedName>
</protein>
<evidence type="ECO:0000259" key="4">
    <source>
        <dbReference type="PROSITE" id="PS51898"/>
    </source>
</evidence>
<dbReference type="GO" id="GO:0006310">
    <property type="term" value="P:DNA recombination"/>
    <property type="evidence" value="ECO:0007669"/>
    <property type="project" value="UniProtKB-KW"/>
</dbReference>
<name>A0A7W6MPS3_9HYPH</name>
<evidence type="ECO:0000256" key="2">
    <source>
        <dbReference type="ARBA" id="ARBA00022908"/>
    </source>
</evidence>
<dbReference type="CDD" id="cd00801">
    <property type="entry name" value="INT_P4_C"/>
    <property type="match status" value="1"/>
</dbReference>
<comment type="similarity">
    <text evidence="1">Belongs to the 'phage' integrase family.</text>
</comment>
<proteinExistence type="inferred from homology"/>
<comment type="caution">
    <text evidence="5">The sequence shown here is derived from an EMBL/GenBank/DDBJ whole genome shotgun (WGS) entry which is preliminary data.</text>
</comment>
<feature type="domain" description="Tyr recombinase" evidence="4">
    <location>
        <begin position="27"/>
        <end position="200"/>
    </location>
</feature>
<gene>
    <name evidence="5" type="ORF">GGR03_002242</name>
</gene>